<name>A0A9D1VBW5_9BACT</name>
<protein>
    <recommendedName>
        <fullName evidence="2">Terminase large subunit gp17-like C-terminal domain-containing protein</fullName>
    </recommendedName>
</protein>
<reference evidence="3" key="2">
    <citation type="submission" date="2021-04" db="EMBL/GenBank/DDBJ databases">
        <authorList>
            <person name="Gilroy R."/>
        </authorList>
    </citation>
    <scope>NUCLEOTIDE SEQUENCE</scope>
    <source>
        <strain evidence="3">14975</strain>
    </source>
</reference>
<organism evidence="3 4">
    <name type="scientific">Candidatus Akkermansia intestinigallinarum</name>
    <dbReference type="NCBI Taxonomy" id="2838431"/>
    <lineage>
        <taxon>Bacteria</taxon>
        <taxon>Pseudomonadati</taxon>
        <taxon>Verrucomicrobiota</taxon>
        <taxon>Verrucomicrobiia</taxon>
        <taxon>Verrucomicrobiales</taxon>
        <taxon>Akkermansiaceae</taxon>
        <taxon>Akkermansia</taxon>
    </lineage>
</organism>
<dbReference type="Pfam" id="PF17289">
    <property type="entry name" value="Terminase_6C"/>
    <property type="match status" value="1"/>
</dbReference>
<dbReference type="InterPro" id="IPR027417">
    <property type="entry name" value="P-loop_NTPase"/>
</dbReference>
<dbReference type="EMBL" id="DXFQ01000107">
    <property type="protein sequence ID" value="HIX20139.1"/>
    <property type="molecule type" value="Genomic_DNA"/>
</dbReference>
<evidence type="ECO:0000259" key="2">
    <source>
        <dbReference type="Pfam" id="PF17289"/>
    </source>
</evidence>
<feature type="domain" description="Terminase large subunit gp17-like C-terminal" evidence="2">
    <location>
        <begin position="347"/>
        <end position="449"/>
    </location>
</feature>
<accession>A0A9D1VBW5</accession>
<dbReference type="InterPro" id="IPR035421">
    <property type="entry name" value="Terminase_6C"/>
</dbReference>
<keyword evidence="1" id="KW-1188">Viral release from host cell</keyword>
<dbReference type="AlphaFoldDB" id="A0A9D1VBW5"/>
<dbReference type="Proteomes" id="UP000823964">
    <property type="component" value="Unassembled WGS sequence"/>
</dbReference>
<proteinExistence type="predicted"/>
<evidence type="ECO:0000313" key="3">
    <source>
        <dbReference type="EMBL" id="HIX20139.1"/>
    </source>
</evidence>
<sequence length="532" mass="59973">MRVLPEPLRGRLDDPLWRLQNLYWIEDKAGRMRRFRLNAAQMRLHRGLWFRNAVLKARQLGISTYVALLMLDRCLFTPNYHAGIIDKTLPDAEQKLEKLRFAWEHLDYEPPGAEAEERALACLGAMIKQRSGQMKSGACKPLSDARTRLAFANGSDVRLGTTLRGGTLQLLHVSELAHVSVHAPWRAREIRTGAINTVAADGTVILESTHEGGRYGVNYEMMQQAMENAARDELLPLDFRFFFFSWFDNPDYALKGRPHWSDSMGAYFDKLSEAGVRLSTEQRLWYARMERTMGAAMRQEYPSTPEEAFCTGNDGAIYGSQIALLREAGRIGVDFAFRPDEPLYTSWDLGLSDHTAIWLIQQYGGQVYWLDHYAANQLPLEHFAGKIREWEQAYGPIAAHFLPHDAAHRDPHGHSYVESLDACGISAVRVVPRTPDIWRGINGLRGLLARSWFHRRTLAQRVNARGEAEPSGLSCLERYRTAPPGASGTLRDAPLHDACSHSADAARMFAEALSHGMVAPVALRHSARRALM</sequence>
<comment type="caution">
    <text evidence="3">The sequence shown here is derived from an EMBL/GenBank/DDBJ whole genome shotgun (WGS) entry which is preliminary data.</text>
</comment>
<evidence type="ECO:0000313" key="4">
    <source>
        <dbReference type="Proteomes" id="UP000823964"/>
    </source>
</evidence>
<gene>
    <name evidence="3" type="ORF">H9862_06000</name>
</gene>
<dbReference type="Gene3D" id="3.30.420.280">
    <property type="match status" value="1"/>
</dbReference>
<evidence type="ECO:0000256" key="1">
    <source>
        <dbReference type="ARBA" id="ARBA00022612"/>
    </source>
</evidence>
<reference evidence="3" key="1">
    <citation type="journal article" date="2021" name="PeerJ">
        <title>Extensive microbial diversity within the chicken gut microbiome revealed by metagenomics and culture.</title>
        <authorList>
            <person name="Gilroy R."/>
            <person name="Ravi A."/>
            <person name="Getino M."/>
            <person name="Pursley I."/>
            <person name="Horton D.L."/>
            <person name="Alikhan N.F."/>
            <person name="Baker D."/>
            <person name="Gharbi K."/>
            <person name="Hall N."/>
            <person name="Watson M."/>
            <person name="Adriaenssens E.M."/>
            <person name="Foster-Nyarko E."/>
            <person name="Jarju S."/>
            <person name="Secka A."/>
            <person name="Antonio M."/>
            <person name="Oren A."/>
            <person name="Chaudhuri R.R."/>
            <person name="La Ragione R."/>
            <person name="Hildebrand F."/>
            <person name="Pallen M.J."/>
        </authorList>
    </citation>
    <scope>NUCLEOTIDE SEQUENCE</scope>
    <source>
        <strain evidence="3">14975</strain>
    </source>
</reference>
<dbReference type="Gene3D" id="3.40.50.300">
    <property type="entry name" value="P-loop containing nucleotide triphosphate hydrolases"/>
    <property type="match status" value="1"/>
</dbReference>